<dbReference type="Proteomes" id="UP000007431">
    <property type="component" value="Unassembled WGS sequence"/>
</dbReference>
<feature type="region of interest" description="Disordered" evidence="1">
    <location>
        <begin position="355"/>
        <end position="383"/>
    </location>
</feature>
<feature type="region of interest" description="Disordered" evidence="1">
    <location>
        <begin position="231"/>
        <end position="279"/>
    </location>
</feature>
<feature type="compositionally biased region" description="Polar residues" evidence="1">
    <location>
        <begin position="355"/>
        <end position="364"/>
    </location>
</feature>
<evidence type="ECO:0000313" key="3">
    <source>
        <dbReference type="Proteomes" id="UP000007431"/>
    </source>
</evidence>
<feature type="compositionally biased region" description="Polar residues" evidence="1">
    <location>
        <begin position="448"/>
        <end position="459"/>
    </location>
</feature>
<dbReference type="RefSeq" id="XP_003031955.1">
    <property type="nucleotide sequence ID" value="XM_003031909.1"/>
</dbReference>
<dbReference type="GeneID" id="9590036"/>
<feature type="compositionally biased region" description="Basic and acidic residues" evidence="1">
    <location>
        <begin position="232"/>
        <end position="250"/>
    </location>
</feature>
<evidence type="ECO:0000256" key="1">
    <source>
        <dbReference type="SAM" id="MobiDB-lite"/>
    </source>
</evidence>
<evidence type="ECO:0000313" key="2">
    <source>
        <dbReference type="EMBL" id="EFI97052.1"/>
    </source>
</evidence>
<protein>
    <submittedName>
        <fullName evidence="2">Uncharacterized protein</fullName>
    </submittedName>
</protein>
<feature type="region of interest" description="Disordered" evidence="1">
    <location>
        <begin position="619"/>
        <end position="688"/>
    </location>
</feature>
<feature type="region of interest" description="Disordered" evidence="1">
    <location>
        <begin position="568"/>
        <end position="587"/>
    </location>
</feature>
<dbReference type="HOGENOM" id="CLU_387868_0_0_1"/>
<feature type="region of interest" description="Disordered" evidence="1">
    <location>
        <begin position="29"/>
        <end position="124"/>
    </location>
</feature>
<keyword evidence="3" id="KW-1185">Reference proteome</keyword>
<proteinExistence type="predicted"/>
<feature type="region of interest" description="Disordered" evidence="1">
    <location>
        <begin position="445"/>
        <end position="485"/>
    </location>
</feature>
<dbReference type="AlphaFoldDB" id="D8Q5Z3"/>
<dbReference type="KEGG" id="scm:SCHCO_02577687"/>
<organism evidence="3">
    <name type="scientific">Schizophyllum commune (strain H4-8 / FGSC 9210)</name>
    <name type="common">Split gill fungus</name>
    <dbReference type="NCBI Taxonomy" id="578458"/>
    <lineage>
        <taxon>Eukaryota</taxon>
        <taxon>Fungi</taxon>
        <taxon>Dikarya</taxon>
        <taxon>Basidiomycota</taxon>
        <taxon>Agaricomycotina</taxon>
        <taxon>Agaricomycetes</taxon>
        <taxon>Agaricomycetidae</taxon>
        <taxon>Agaricales</taxon>
        <taxon>Schizophyllaceae</taxon>
        <taxon>Schizophyllum</taxon>
    </lineage>
</organism>
<dbReference type="EMBL" id="GL377306">
    <property type="protein sequence ID" value="EFI97052.1"/>
    <property type="molecule type" value="Genomic_DNA"/>
</dbReference>
<name>D8Q5Z3_SCHCM</name>
<reference evidence="2 3" key="1">
    <citation type="journal article" date="2010" name="Nat. Biotechnol.">
        <title>Genome sequence of the model mushroom Schizophyllum commune.</title>
        <authorList>
            <person name="Ohm R.A."/>
            <person name="de Jong J.F."/>
            <person name="Lugones L.G."/>
            <person name="Aerts A."/>
            <person name="Kothe E."/>
            <person name="Stajich J.E."/>
            <person name="de Vries R.P."/>
            <person name="Record E."/>
            <person name="Levasseur A."/>
            <person name="Baker S.E."/>
            <person name="Bartholomew K.A."/>
            <person name="Coutinho P.M."/>
            <person name="Erdmann S."/>
            <person name="Fowler T.J."/>
            <person name="Gathman A.C."/>
            <person name="Lombard V."/>
            <person name="Henrissat B."/>
            <person name="Knabe N."/>
            <person name="Kuees U."/>
            <person name="Lilly W.W."/>
            <person name="Lindquist E."/>
            <person name="Lucas S."/>
            <person name="Magnuson J.K."/>
            <person name="Piumi F."/>
            <person name="Raudaskoski M."/>
            <person name="Salamov A."/>
            <person name="Schmutz J."/>
            <person name="Schwarze F.W.M.R."/>
            <person name="vanKuyk P.A."/>
            <person name="Horton J.S."/>
            <person name="Grigoriev I.V."/>
            <person name="Woesten H.A.B."/>
        </authorList>
    </citation>
    <scope>NUCLEOTIDE SEQUENCE [LARGE SCALE GENOMIC DNA]</scope>
    <source>
        <strain evidence="3">H4-8 / FGSC 9210</strain>
    </source>
</reference>
<gene>
    <name evidence="2" type="ORF">SCHCODRAFT_235140</name>
</gene>
<dbReference type="InParanoid" id="D8Q5Z3"/>
<dbReference type="PANTHER" id="PTHR48125">
    <property type="entry name" value="LP07818P1"/>
    <property type="match status" value="1"/>
</dbReference>
<sequence>MSLPQPKSLANSYRPARSSMLRFSVKLEDMLGSSPSAKKIESKLERGRAQPSLGRRGFARVAREIATASGILGASNTNPVPPPTPHERSQPPNIPSSPPSASNAGPAPATATPPSAPPRKSPKPNHLLELREIIKAHAALMPPSSRPESSEGTDTPMPSVFRSALTWWQDHALAKEKREKALLLKAREADVPLERTAYPTLYKPPSLRKRLLEVTAMHKITVHHLAMSNVRRAHEDAKRQKELRESKKEVATCGAKPQSRQKPSESPKKSLSPKKQQPLRNAISDLSKEQKEPQMLAEYNFVNSGMRGKGPYCEMLVFPPMTDSCCFRSGVHQIVHVLLPLLSTSTCVPPWRPSTASSDFSSFDPTLAMSPPPPKTRADPYRPIKSSTLKTSLKLDDILGTKPMVKTIAERLSRARHRWGRHSARAPFAAAARMLEDRMILVPKEQRSTPVSSALPQQESPSGKGAAPSQPPAPSQSSDAAKSLKTGRRICNNMLKRLRELKEEVAPGSDSESSHPTFECPEPISDMAPDSAAMRLVTARRDFTAEYPPRYADYLHNKICRLEEKKKEQAAQPAEINTDEAGTNKRDFCRPPHLHYSLLEVMTMRRIALMHVEIRSRYDVKQKKKQAEKVATLRKSKKKVAGESKQKSNKKKSASKPAPTPVPQRQPPPSATHPQATREAVARISGDRMQPQMLRIYEMFYKRGVLDKLTKD</sequence>
<feature type="compositionally biased region" description="Basic residues" evidence="1">
    <location>
        <begin position="629"/>
        <end position="639"/>
    </location>
</feature>
<dbReference type="PANTHER" id="PTHR48125:SF10">
    <property type="entry name" value="OS12G0136300 PROTEIN"/>
    <property type="match status" value="1"/>
</dbReference>
<feature type="compositionally biased region" description="Basic and acidic residues" evidence="1">
    <location>
        <begin position="38"/>
        <end position="48"/>
    </location>
</feature>
<dbReference type="OrthoDB" id="10395370at2759"/>
<dbReference type="VEuPathDB" id="FungiDB:SCHCODRAFT_02577687"/>
<accession>D8Q5Z3</accession>
<feature type="region of interest" description="Disordered" evidence="1">
    <location>
        <begin position="503"/>
        <end position="527"/>
    </location>
</feature>
<feature type="compositionally biased region" description="Low complexity" evidence="1">
    <location>
        <begin position="99"/>
        <end position="113"/>
    </location>
</feature>
<feature type="compositionally biased region" description="Basic and acidic residues" evidence="1">
    <location>
        <begin position="619"/>
        <end position="628"/>
    </location>
</feature>
<feature type="compositionally biased region" description="Low complexity" evidence="1">
    <location>
        <begin position="269"/>
        <end position="279"/>
    </location>
</feature>
<feature type="compositionally biased region" description="Pro residues" evidence="1">
    <location>
        <begin position="658"/>
        <end position="671"/>
    </location>
</feature>
<feature type="region of interest" description="Disordered" evidence="1">
    <location>
        <begin position="139"/>
        <end position="158"/>
    </location>
</feature>